<dbReference type="AlphaFoldDB" id="A0A365UCJ9"/>
<protein>
    <recommendedName>
        <fullName evidence="3">Lipoprotein</fullName>
    </recommendedName>
</protein>
<accession>A0A365UCJ9</accession>
<evidence type="ECO:0008006" key="3">
    <source>
        <dbReference type="Google" id="ProtNLM"/>
    </source>
</evidence>
<evidence type="ECO:0000313" key="1">
    <source>
        <dbReference type="EMBL" id="RBI87046.1"/>
    </source>
</evidence>
<name>A0A365UCJ9_9RHOB</name>
<organism evidence="1 2">
    <name type="scientific">Rhodosalinus halophilus</name>
    <dbReference type="NCBI Taxonomy" id="2259333"/>
    <lineage>
        <taxon>Bacteria</taxon>
        <taxon>Pseudomonadati</taxon>
        <taxon>Pseudomonadota</taxon>
        <taxon>Alphaproteobacteria</taxon>
        <taxon>Rhodobacterales</taxon>
        <taxon>Paracoccaceae</taxon>
        <taxon>Rhodosalinus</taxon>
    </lineage>
</organism>
<gene>
    <name evidence="1" type="ORF">DRV85_02670</name>
</gene>
<proteinExistence type="predicted"/>
<reference evidence="1 2" key="1">
    <citation type="submission" date="2018-07" db="EMBL/GenBank/DDBJ databases">
        <title>Rhodosalinus sp. strain E84T genomic sequence and assembly.</title>
        <authorList>
            <person name="Liu Z.-W."/>
            <person name="Lu D.-C."/>
        </authorList>
    </citation>
    <scope>NUCLEOTIDE SEQUENCE [LARGE SCALE GENOMIC DNA]</scope>
    <source>
        <strain evidence="1 2">E84</strain>
    </source>
</reference>
<keyword evidence="2" id="KW-1185">Reference proteome</keyword>
<sequence length="106" mass="11090">MGRITVVALGLAVAGCGGRTEIAFQGEVYRARAAQADAREAFTVSVRPVEAGLEGAVLAGAHEGKRYCIENFGSSRIVWDIGPETDPAALPLEGSTLTLQGTCEPW</sequence>
<evidence type="ECO:0000313" key="2">
    <source>
        <dbReference type="Proteomes" id="UP000253370"/>
    </source>
</evidence>
<comment type="caution">
    <text evidence="1">The sequence shown here is derived from an EMBL/GenBank/DDBJ whole genome shotgun (WGS) entry which is preliminary data.</text>
</comment>
<dbReference type="Proteomes" id="UP000253370">
    <property type="component" value="Unassembled WGS sequence"/>
</dbReference>
<dbReference type="EMBL" id="QNTQ01000002">
    <property type="protein sequence ID" value="RBI87046.1"/>
    <property type="molecule type" value="Genomic_DNA"/>
</dbReference>
<dbReference type="PROSITE" id="PS51257">
    <property type="entry name" value="PROKAR_LIPOPROTEIN"/>
    <property type="match status" value="1"/>
</dbReference>